<dbReference type="AlphaFoldDB" id="A0A371PFK7"/>
<dbReference type="EMBL" id="QUBQ01000002">
    <property type="protein sequence ID" value="REK74674.1"/>
    <property type="molecule type" value="Genomic_DNA"/>
</dbReference>
<reference evidence="10 11" key="1">
    <citation type="submission" date="2018-08" db="EMBL/GenBank/DDBJ databases">
        <title>Paenibacillus sp. M4BSY-1, whole genome shotgun sequence.</title>
        <authorList>
            <person name="Tuo L."/>
        </authorList>
    </citation>
    <scope>NUCLEOTIDE SEQUENCE [LARGE SCALE GENOMIC DNA]</scope>
    <source>
        <strain evidence="10 11">M4BSY-1</strain>
    </source>
</reference>
<sequence>MILGIGHDLTDVTRVSEMLESKLGERFMQRILTPGERDACAAYTGTRLHQYVAGRFAAKEAVSKSFGCGIGAQLGFGDIDIGRDASGKPICKLSSDSWSRLGLHESGTVVHITITHERTVASAFAVVERLNL</sequence>
<dbReference type="NCBIfam" id="TIGR00516">
    <property type="entry name" value="acpS"/>
    <property type="match status" value="1"/>
</dbReference>
<protein>
    <recommendedName>
        <fullName evidence="8">Holo-[acyl-carrier-protein] synthase</fullName>
        <shortName evidence="8">Holo-ACP synthase</shortName>
        <ecNumber evidence="8">2.7.8.7</ecNumber>
    </recommendedName>
    <alternativeName>
        <fullName evidence="8">4'-phosphopantetheinyl transferase AcpS</fullName>
    </alternativeName>
</protein>
<dbReference type="GO" id="GO:0005737">
    <property type="term" value="C:cytoplasm"/>
    <property type="evidence" value="ECO:0007669"/>
    <property type="project" value="UniProtKB-SubCell"/>
</dbReference>
<evidence type="ECO:0000256" key="3">
    <source>
        <dbReference type="ARBA" id="ARBA00022723"/>
    </source>
</evidence>
<dbReference type="EC" id="2.7.8.7" evidence="8"/>
<evidence type="ECO:0000256" key="1">
    <source>
        <dbReference type="ARBA" id="ARBA00022516"/>
    </source>
</evidence>
<comment type="function">
    <text evidence="8">Transfers the 4'-phosphopantetheine moiety from coenzyme A to a Ser of acyl-carrier-protein.</text>
</comment>
<comment type="cofactor">
    <cofactor evidence="8">
        <name>Mg(2+)</name>
        <dbReference type="ChEBI" id="CHEBI:18420"/>
    </cofactor>
</comment>
<dbReference type="InterPro" id="IPR002582">
    <property type="entry name" value="ACPS"/>
</dbReference>
<feature type="domain" description="4'-phosphopantetheinyl transferase" evidence="9">
    <location>
        <begin position="4"/>
        <end position="97"/>
    </location>
</feature>
<dbReference type="InterPro" id="IPR037143">
    <property type="entry name" value="4-PPantetheinyl_Trfase_dom_sf"/>
</dbReference>
<keyword evidence="5 8" id="KW-0460">Magnesium</keyword>
<comment type="subcellular location">
    <subcellularLocation>
        <location evidence="8">Cytoplasm</location>
    </subcellularLocation>
</comment>
<evidence type="ECO:0000256" key="7">
    <source>
        <dbReference type="ARBA" id="ARBA00023160"/>
    </source>
</evidence>
<dbReference type="Gene3D" id="3.90.470.20">
    <property type="entry name" value="4'-phosphopantetheinyl transferase domain"/>
    <property type="match status" value="1"/>
</dbReference>
<evidence type="ECO:0000256" key="4">
    <source>
        <dbReference type="ARBA" id="ARBA00022832"/>
    </source>
</evidence>
<accession>A0A371PFK7</accession>
<dbReference type="OrthoDB" id="517356at2"/>
<evidence type="ECO:0000256" key="8">
    <source>
        <dbReference type="HAMAP-Rule" id="MF_00101"/>
    </source>
</evidence>
<gene>
    <name evidence="8 10" type="primary">acpS</name>
    <name evidence="10" type="ORF">DX130_13425</name>
</gene>
<keyword evidence="3 8" id="KW-0479">Metal-binding</keyword>
<comment type="catalytic activity">
    <reaction evidence="8">
        <text>apo-[ACP] + CoA = holo-[ACP] + adenosine 3',5'-bisphosphate + H(+)</text>
        <dbReference type="Rhea" id="RHEA:12068"/>
        <dbReference type="Rhea" id="RHEA-COMP:9685"/>
        <dbReference type="Rhea" id="RHEA-COMP:9690"/>
        <dbReference type="ChEBI" id="CHEBI:15378"/>
        <dbReference type="ChEBI" id="CHEBI:29999"/>
        <dbReference type="ChEBI" id="CHEBI:57287"/>
        <dbReference type="ChEBI" id="CHEBI:58343"/>
        <dbReference type="ChEBI" id="CHEBI:64479"/>
        <dbReference type="EC" id="2.7.8.7"/>
    </reaction>
</comment>
<dbReference type="Pfam" id="PF01648">
    <property type="entry name" value="ACPS"/>
    <property type="match status" value="1"/>
</dbReference>
<evidence type="ECO:0000256" key="2">
    <source>
        <dbReference type="ARBA" id="ARBA00022679"/>
    </source>
</evidence>
<dbReference type="InterPro" id="IPR004568">
    <property type="entry name" value="Ppantetheine-prot_Trfase_dom"/>
</dbReference>
<keyword evidence="11" id="KW-1185">Reference proteome</keyword>
<dbReference type="GO" id="GO:0000287">
    <property type="term" value="F:magnesium ion binding"/>
    <property type="evidence" value="ECO:0007669"/>
    <property type="project" value="UniProtKB-UniRule"/>
</dbReference>
<dbReference type="RefSeq" id="WP_116046234.1">
    <property type="nucleotide sequence ID" value="NZ_QUBQ01000002.1"/>
</dbReference>
<proteinExistence type="inferred from homology"/>
<keyword evidence="1 8" id="KW-0444">Lipid biosynthesis</keyword>
<feature type="binding site" evidence="8">
    <location>
        <position position="60"/>
    </location>
    <ligand>
        <name>Mg(2+)</name>
        <dbReference type="ChEBI" id="CHEBI:18420"/>
    </ligand>
</feature>
<dbReference type="SUPFAM" id="SSF56214">
    <property type="entry name" value="4'-phosphopantetheinyl transferase"/>
    <property type="match status" value="1"/>
</dbReference>
<evidence type="ECO:0000259" key="9">
    <source>
        <dbReference type="Pfam" id="PF01648"/>
    </source>
</evidence>
<keyword evidence="7 8" id="KW-0275">Fatty acid biosynthesis</keyword>
<dbReference type="NCBIfam" id="TIGR00556">
    <property type="entry name" value="pantethn_trn"/>
    <property type="match status" value="1"/>
</dbReference>
<dbReference type="Proteomes" id="UP000261905">
    <property type="component" value="Unassembled WGS sequence"/>
</dbReference>
<keyword evidence="4 8" id="KW-0276">Fatty acid metabolism</keyword>
<comment type="caution">
    <text evidence="10">The sequence shown here is derived from an EMBL/GenBank/DDBJ whole genome shotgun (WGS) entry which is preliminary data.</text>
</comment>
<comment type="similarity">
    <text evidence="8">Belongs to the P-Pant transferase superfamily. AcpS family.</text>
</comment>
<keyword evidence="2 8" id="KW-0808">Transferase</keyword>
<evidence type="ECO:0000313" key="11">
    <source>
        <dbReference type="Proteomes" id="UP000261905"/>
    </source>
</evidence>
<keyword evidence="6 8" id="KW-0443">Lipid metabolism</keyword>
<evidence type="ECO:0000256" key="5">
    <source>
        <dbReference type="ARBA" id="ARBA00022842"/>
    </source>
</evidence>
<keyword evidence="8" id="KW-0963">Cytoplasm</keyword>
<organism evidence="10 11">
    <name type="scientific">Paenibacillus paeoniae</name>
    <dbReference type="NCBI Taxonomy" id="2292705"/>
    <lineage>
        <taxon>Bacteria</taxon>
        <taxon>Bacillati</taxon>
        <taxon>Bacillota</taxon>
        <taxon>Bacilli</taxon>
        <taxon>Bacillales</taxon>
        <taxon>Paenibacillaceae</taxon>
        <taxon>Paenibacillus</taxon>
    </lineage>
</organism>
<name>A0A371PFK7_9BACL</name>
<dbReference type="HAMAP" id="MF_00101">
    <property type="entry name" value="AcpS"/>
    <property type="match status" value="1"/>
</dbReference>
<dbReference type="InterPro" id="IPR008278">
    <property type="entry name" value="4-PPantetheinyl_Trfase_dom"/>
</dbReference>
<evidence type="ECO:0000256" key="6">
    <source>
        <dbReference type="ARBA" id="ARBA00023098"/>
    </source>
</evidence>
<feature type="binding site" evidence="8">
    <location>
        <position position="8"/>
    </location>
    <ligand>
        <name>Mg(2+)</name>
        <dbReference type="ChEBI" id="CHEBI:18420"/>
    </ligand>
</feature>
<dbReference type="GO" id="GO:0006633">
    <property type="term" value="P:fatty acid biosynthetic process"/>
    <property type="evidence" value="ECO:0007669"/>
    <property type="project" value="UniProtKB-UniRule"/>
</dbReference>
<dbReference type="GO" id="GO:0008897">
    <property type="term" value="F:holo-[acyl-carrier-protein] synthase activity"/>
    <property type="evidence" value="ECO:0007669"/>
    <property type="project" value="UniProtKB-UniRule"/>
</dbReference>
<evidence type="ECO:0000313" key="10">
    <source>
        <dbReference type="EMBL" id="REK74674.1"/>
    </source>
</evidence>